<comment type="similarity">
    <text evidence="1">Belongs to the short-chain dehydrogenases/reductases (SDR) family.</text>
</comment>
<dbReference type="EMBL" id="JADJOT010000002">
    <property type="protein sequence ID" value="MBK7953104.1"/>
    <property type="molecule type" value="Genomic_DNA"/>
</dbReference>
<sequence>MSGWVLLLGASSSIARATANAFAARGYKLCLAGRDVDELERDATDLRIRFDIETCHREFDADRMETHQPFFSEVQLLPGGIEGVVLAVGYLGDSRSSRNNPHLQRVLLTNFVGPAAILALCADYLEARRGGFIVGISSVAGDRGRQSNYVYGAAKGGLSIYLQGLRNRLFPSDVAVLDVKPGFVDTAMTYGLPGLFLVASPAYVGERIVRAVLSRRDVIYTPWFWRYIMLIIRNVPEKVFKRLRL</sequence>
<reference evidence="3 4" key="1">
    <citation type="submission" date="2020-10" db="EMBL/GenBank/DDBJ databases">
        <title>Connecting structure to function with the recovery of over 1000 high-quality activated sludge metagenome-assembled genomes encoding full-length rRNA genes using long-read sequencing.</title>
        <authorList>
            <person name="Singleton C.M."/>
            <person name="Petriglieri F."/>
            <person name="Kristensen J.M."/>
            <person name="Kirkegaard R.H."/>
            <person name="Michaelsen T.Y."/>
            <person name="Andersen M.H."/>
            <person name="Karst S.M."/>
            <person name="Dueholm M.S."/>
            <person name="Nielsen P.H."/>
            <person name="Albertsen M."/>
        </authorList>
    </citation>
    <scope>NUCLEOTIDE SEQUENCE [LARGE SCALE GENOMIC DNA]</scope>
    <source>
        <strain evidence="3">Fred_18-Q3-R57-64_BAT3C.720</strain>
    </source>
</reference>
<gene>
    <name evidence="3" type="ORF">IPK02_03475</name>
</gene>
<dbReference type="SUPFAM" id="SSF51735">
    <property type="entry name" value="NAD(P)-binding Rossmann-fold domains"/>
    <property type="match status" value="1"/>
</dbReference>
<proteinExistence type="inferred from homology"/>
<dbReference type="PANTHER" id="PTHR44196">
    <property type="entry name" value="DEHYDROGENASE/REDUCTASE SDR FAMILY MEMBER 7B"/>
    <property type="match status" value="1"/>
</dbReference>
<comment type="caution">
    <text evidence="3">The sequence shown here is derived from an EMBL/GenBank/DDBJ whole genome shotgun (WGS) entry which is preliminary data.</text>
</comment>
<dbReference type="Gene3D" id="3.40.50.720">
    <property type="entry name" value="NAD(P)-binding Rossmann-like Domain"/>
    <property type="match status" value="1"/>
</dbReference>
<evidence type="ECO:0000256" key="2">
    <source>
        <dbReference type="ARBA" id="ARBA00023002"/>
    </source>
</evidence>
<dbReference type="PROSITE" id="PS00061">
    <property type="entry name" value="ADH_SHORT"/>
    <property type="match status" value="1"/>
</dbReference>
<keyword evidence="2" id="KW-0560">Oxidoreductase</keyword>
<name>A0A935T875_9PROT</name>
<organism evidence="3 4">
    <name type="scientific">Candidatus Accumulibacter affinis</name>
    <dbReference type="NCBI Taxonomy" id="2954384"/>
    <lineage>
        <taxon>Bacteria</taxon>
        <taxon>Pseudomonadati</taxon>
        <taxon>Pseudomonadota</taxon>
        <taxon>Betaproteobacteria</taxon>
        <taxon>Candidatus Accumulibacter</taxon>
    </lineage>
</organism>
<dbReference type="PRINTS" id="PR00081">
    <property type="entry name" value="GDHRDH"/>
</dbReference>
<evidence type="ECO:0000256" key="1">
    <source>
        <dbReference type="ARBA" id="ARBA00006484"/>
    </source>
</evidence>
<accession>A0A935T875</accession>
<dbReference type="PANTHER" id="PTHR44196:SF1">
    <property type="entry name" value="DEHYDROGENASE_REDUCTASE SDR FAMILY MEMBER 7B"/>
    <property type="match status" value="1"/>
</dbReference>
<dbReference type="Pfam" id="PF00106">
    <property type="entry name" value="adh_short"/>
    <property type="match status" value="1"/>
</dbReference>
<dbReference type="GO" id="GO:0016491">
    <property type="term" value="F:oxidoreductase activity"/>
    <property type="evidence" value="ECO:0007669"/>
    <property type="project" value="UniProtKB-KW"/>
</dbReference>
<evidence type="ECO:0000313" key="4">
    <source>
        <dbReference type="Proteomes" id="UP000706151"/>
    </source>
</evidence>
<evidence type="ECO:0000313" key="3">
    <source>
        <dbReference type="EMBL" id="MBK7953104.1"/>
    </source>
</evidence>
<dbReference type="InterPro" id="IPR020904">
    <property type="entry name" value="Sc_DH/Rdtase_CS"/>
</dbReference>
<dbReference type="NCBIfam" id="NF005489">
    <property type="entry name" value="PRK07102.1"/>
    <property type="match status" value="1"/>
</dbReference>
<dbReference type="InterPro" id="IPR002347">
    <property type="entry name" value="SDR_fam"/>
</dbReference>
<dbReference type="AlphaFoldDB" id="A0A935T875"/>
<dbReference type="InterPro" id="IPR036291">
    <property type="entry name" value="NAD(P)-bd_dom_sf"/>
</dbReference>
<dbReference type="GO" id="GO:0016020">
    <property type="term" value="C:membrane"/>
    <property type="evidence" value="ECO:0007669"/>
    <property type="project" value="TreeGrafter"/>
</dbReference>
<dbReference type="Proteomes" id="UP000706151">
    <property type="component" value="Unassembled WGS sequence"/>
</dbReference>
<protein>
    <submittedName>
        <fullName evidence="3">SDR family oxidoreductase</fullName>
    </submittedName>
</protein>